<keyword evidence="4 6" id="KW-0067">ATP-binding</keyword>
<dbReference type="GeneID" id="78278435"/>
<feature type="domain" description="ABC transporter" evidence="5">
    <location>
        <begin position="5"/>
        <end position="233"/>
    </location>
</feature>
<dbReference type="Gene3D" id="3.40.50.300">
    <property type="entry name" value="P-loop containing nucleotide triphosphate hydrolases"/>
    <property type="match status" value="1"/>
</dbReference>
<dbReference type="PROSITE" id="PS00211">
    <property type="entry name" value="ABC_TRANSPORTER_1"/>
    <property type="match status" value="1"/>
</dbReference>
<keyword evidence="2" id="KW-0813">Transport</keyword>
<evidence type="ECO:0000256" key="3">
    <source>
        <dbReference type="ARBA" id="ARBA00022741"/>
    </source>
</evidence>
<keyword evidence="7" id="KW-1185">Reference proteome</keyword>
<dbReference type="SMART" id="SM00382">
    <property type="entry name" value="AAA"/>
    <property type="match status" value="1"/>
</dbReference>
<dbReference type="PROSITE" id="PS50893">
    <property type="entry name" value="ABC_TRANSPORTER_2"/>
    <property type="match status" value="1"/>
</dbReference>
<dbReference type="GO" id="GO:0005524">
    <property type="term" value="F:ATP binding"/>
    <property type="evidence" value="ECO:0007669"/>
    <property type="project" value="UniProtKB-KW"/>
</dbReference>
<dbReference type="PANTHER" id="PTHR42711">
    <property type="entry name" value="ABC TRANSPORTER ATP-BINDING PROTEIN"/>
    <property type="match status" value="1"/>
</dbReference>
<dbReference type="InterPro" id="IPR027417">
    <property type="entry name" value="P-loop_NTPase"/>
</dbReference>
<comment type="similarity">
    <text evidence="1">Belongs to the ABC transporter superfamily.</text>
</comment>
<dbReference type="InterPro" id="IPR050763">
    <property type="entry name" value="ABC_transporter_ATP-binding"/>
</dbReference>
<dbReference type="InterPro" id="IPR003439">
    <property type="entry name" value="ABC_transporter-like_ATP-bd"/>
</dbReference>
<reference evidence="6" key="1">
    <citation type="submission" date="2009-09" db="EMBL/GenBank/DDBJ databases">
        <authorList>
            <person name="Weinstock G."/>
            <person name="Sodergren E."/>
            <person name="Clifton S."/>
            <person name="Fulton L."/>
            <person name="Fulton B."/>
            <person name="Courtney L."/>
            <person name="Fronick C."/>
            <person name="Harrison M."/>
            <person name="Strong C."/>
            <person name="Farmer C."/>
            <person name="Delahaunty K."/>
            <person name="Markovic C."/>
            <person name="Hall O."/>
            <person name="Minx P."/>
            <person name="Tomlinson C."/>
            <person name="Mitreva M."/>
            <person name="Nelson J."/>
            <person name="Hou S."/>
            <person name="Wollam A."/>
            <person name="Pepin K.H."/>
            <person name="Johnson M."/>
            <person name="Bhonagiri V."/>
            <person name="Nash W.E."/>
            <person name="Warren W."/>
            <person name="Chinwalla A."/>
            <person name="Mardis E.R."/>
            <person name="Wilson R.K."/>
        </authorList>
    </citation>
    <scope>NUCLEOTIDE SEQUENCE [LARGE SCALE GENOMIC DNA]</scope>
    <source>
        <strain evidence="6">DSM 15470</strain>
    </source>
</reference>
<dbReference type="eggNOG" id="COG1131">
    <property type="taxonomic scope" value="Bacteria"/>
</dbReference>
<dbReference type="InterPro" id="IPR003593">
    <property type="entry name" value="AAA+_ATPase"/>
</dbReference>
<evidence type="ECO:0000313" key="6">
    <source>
        <dbReference type="EMBL" id="EEW97977.1"/>
    </source>
</evidence>
<dbReference type="InterPro" id="IPR017871">
    <property type="entry name" value="ABC_transporter-like_CS"/>
</dbReference>
<evidence type="ECO:0000259" key="5">
    <source>
        <dbReference type="PROSITE" id="PS50893"/>
    </source>
</evidence>
<dbReference type="AlphaFoldDB" id="C9LQZ1"/>
<protein>
    <submittedName>
        <fullName evidence="6">ABC transporter, ATP-binding protein</fullName>
    </submittedName>
</protein>
<dbReference type="EMBL" id="ACIM02000001">
    <property type="protein sequence ID" value="EEW97977.1"/>
    <property type="molecule type" value="Genomic_DNA"/>
</dbReference>
<proteinExistence type="inferred from homology"/>
<dbReference type="Proteomes" id="UP000004736">
    <property type="component" value="Unassembled WGS sequence"/>
</dbReference>
<dbReference type="GO" id="GO:0016887">
    <property type="term" value="F:ATP hydrolysis activity"/>
    <property type="evidence" value="ECO:0007669"/>
    <property type="project" value="InterPro"/>
</dbReference>
<dbReference type="STRING" id="592028.GCWU000321_01973"/>
<comment type="caution">
    <text evidence="6">The sequence shown here is derived from an EMBL/GenBank/DDBJ whole genome shotgun (WGS) entry which is preliminary data.</text>
</comment>
<name>C9LQZ1_9FIRM</name>
<dbReference type="SUPFAM" id="SSF52540">
    <property type="entry name" value="P-loop containing nucleoside triphosphate hydrolases"/>
    <property type="match status" value="1"/>
</dbReference>
<dbReference type="OrthoDB" id="9804819at2"/>
<dbReference type="HOGENOM" id="CLU_000604_1_2_9"/>
<organism evidence="6 7">
    <name type="scientific">Dialister invisus DSM 15470</name>
    <dbReference type="NCBI Taxonomy" id="592028"/>
    <lineage>
        <taxon>Bacteria</taxon>
        <taxon>Bacillati</taxon>
        <taxon>Bacillota</taxon>
        <taxon>Negativicutes</taxon>
        <taxon>Veillonellales</taxon>
        <taxon>Veillonellaceae</taxon>
        <taxon>Dialister</taxon>
    </lineage>
</organism>
<dbReference type="PANTHER" id="PTHR42711:SF5">
    <property type="entry name" value="ABC TRANSPORTER ATP-BINDING PROTEIN NATA"/>
    <property type="match status" value="1"/>
</dbReference>
<gene>
    <name evidence="6" type="ORF">GCWU000321_01973</name>
</gene>
<dbReference type="RefSeq" id="WP_007070908.1">
    <property type="nucleotide sequence ID" value="NZ_GG698602.1"/>
</dbReference>
<evidence type="ECO:0000256" key="1">
    <source>
        <dbReference type="ARBA" id="ARBA00005417"/>
    </source>
</evidence>
<accession>C9LQZ1</accession>
<evidence type="ECO:0000313" key="7">
    <source>
        <dbReference type="Proteomes" id="UP000004736"/>
    </source>
</evidence>
<sequence>MDSIITVNNISFFYKNLQALKDISFLVNPGDFIALMGVNGAGKSTLLNILHGTLSPYQGEVCFNDKYINRKNPYASIGFSAQRLVADWFLTAWDNVFMGCILAGISHREAKIMTESALNRVGLIDKADCQLDTLSGGQQQRIQIARSIVHGPQLYILDEPTTGLDAQYAENLFSFLETERRRGKTIIVSSHDLYLLEKYCTKLIYLENGKLNYFGDLNNFLDKNTPVLRYHIHLKEKYRPNDNISASYFIRTHESGKGSNCIEIELKKDCSLSAALAEIAQKNDIQNIKNLAENGLRSFFTSGTEE</sequence>
<evidence type="ECO:0000256" key="4">
    <source>
        <dbReference type="ARBA" id="ARBA00022840"/>
    </source>
</evidence>
<dbReference type="Pfam" id="PF00005">
    <property type="entry name" value="ABC_tran"/>
    <property type="match status" value="1"/>
</dbReference>
<keyword evidence="3" id="KW-0547">Nucleotide-binding</keyword>
<evidence type="ECO:0000256" key="2">
    <source>
        <dbReference type="ARBA" id="ARBA00022448"/>
    </source>
</evidence>